<proteinExistence type="predicted"/>
<evidence type="ECO:0000313" key="12">
    <source>
        <dbReference type="EMBL" id="MFD1526877.1"/>
    </source>
</evidence>
<dbReference type="PROSITE" id="PS50929">
    <property type="entry name" value="ABC_TM1F"/>
    <property type="match status" value="1"/>
</dbReference>
<dbReference type="FunFam" id="3.40.50.300:FF:000221">
    <property type="entry name" value="Multidrug ABC transporter ATP-binding protein"/>
    <property type="match status" value="1"/>
</dbReference>
<dbReference type="PROSITE" id="PS00211">
    <property type="entry name" value="ABC_TRANSPORTER_1"/>
    <property type="match status" value="1"/>
</dbReference>
<evidence type="ECO:0000256" key="8">
    <source>
        <dbReference type="ARBA" id="ARBA00023136"/>
    </source>
</evidence>
<dbReference type="InterPro" id="IPR036640">
    <property type="entry name" value="ABC1_TM_sf"/>
</dbReference>
<dbReference type="PROSITE" id="PS50893">
    <property type="entry name" value="ABC_TRANSPORTER_2"/>
    <property type="match status" value="1"/>
</dbReference>
<keyword evidence="4 9" id="KW-0812">Transmembrane</keyword>
<accession>A0ABD6B7H5</accession>
<evidence type="ECO:0000256" key="2">
    <source>
        <dbReference type="ARBA" id="ARBA00022448"/>
    </source>
</evidence>
<dbReference type="SUPFAM" id="SSF52540">
    <property type="entry name" value="P-loop containing nucleoside triphosphate hydrolases"/>
    <property type="match status" value="1"/>
</dbReference>
<evidence type="ECO:0000256" key="1">
    <source>
        <dbReference type="ARBA" id="ARBA00004651"/>
    </source>
</evidence>
<organism evidence="12 13">
    <name type="scientific">Halolamina salina</name>
    <dbReference type="NCBI Taxonomy" id="1220023"/>
    <lineage>
        <taxon>Archaea</taxon>
        <taxon>Methanobacteriati</taxon>
        <taxon>Methanobacteriota</taxon>
        <taxon>Stenosarchaea group</taxon>
        <taxon>Halobacteria</taxon>
        <taxon>Halobacteriales</taxon>
        <taxon>Haloferacaceae</taxon>
    </lineage>
</organism>
<evidence type="ECO:0000256" key="9">
    <source>
        <dbReference type="SAM" id="Phobius"/>
    </source>
</evidence>
<dbReference type="InterPro" id="IPR039421">
    <property type="entry name" value="Type_1_exporter"/>
</dbReference>
<dbReference type="Pfam" id="PF00005">
    <property type="entry name" value="ABC_tran"/>
    <property type="match status" value="1"/>
</dbReference>
<keyword evidence="2" id="KW-0813">Transport</keyword>
<dbReference type="GO" id="GO:0005524">
    <property type="term" value="F:ATP binding"/>
    <property type="evidence" value="ECO:0007669"/>
    <property type="project" value="UniProtKB-KW"/>
</dbReference>
<dbReference type="SMART" id="SM00382">
    <property type="entry name" value="AAA"/>
    <property type="match status" value="1"/>
</dbReference>
<dbReference type="GO" id="GO:0055085">
    <property type="term" value="P:transmembrane transport"/>
    <property type="evidence" value="ECO:0007669"/>
    <property type="project" value="UniProtKB-ARBA"/>
</dbReference>
<gene>
    <name evidence="12" type="ORF">ACFR9S_11330</name>
</gene>
<feature type="transmembrane region" description="Helical" evidence="9">
    <location>
        <begin position="166"/>
        <end position="185"/>
    </location>
</feature>
<dbReference type="AlphaFoldDB" id="A0ABD6B7H5"/>
<evidence type="ECO:0000259" key="11">
    <source>
        <dbReference type="PROSITE" id="PS50929"/>
    </source>
</evidence>
<evidence type="ECO:0000259" key="10">
    <source>
        <dbReference type="PROSITE" id="PS50893"/>
    </source>
</evidence>
<reference evidence="12 13" key="1">
    <citation type="journal article" date="2019" name="Int. J. Syst. Evol. Microbiol.">
        <title>The Global Catalogue of Microorganisms (GCM) 10K type strain sequencing project: providing services to taxonomists for standard genome sequencing and annotation.</title>
        <authorList>
            <consortium name="The Broad Institute Genomics Platform"/>
            <consortium name="The Broad Institute Genome Sequencing Center for Infectious Disease"/>
            <person name="Wu L."/>
            <person name="Ma J."/>
        </authorList>
    </citation>
    <scope>NUCLEOTIDE SEQUENCE [LARGE SCALE GENOMIC DNA]</scope>
    <source>
        <strain evidence="12 13">CGMCC 1.12285</strain>
    </source>
</reference>
<dbReference type="InterPro" id="IPR017871">
    <property type="entry name" value="ABC_transporter-like_CS"/>
</dbReference>
<dbReference type="SUPFAM" id="SSF90123">
    <property type="entry name" value="ABC transporter transmembrane region"/>
    <property type="match status" value="1"/>
</dbReference>
<keyword evidence="5" id="KW-0547">Nucleotide-binding</keyword>
<feature type="domain" description="ABC transmembrane type-1" evidence="11">
    <location>
        <begin position="34"/>
        <end position="337"/>
    </location>
</feature>
<feature type="transmembrane region" description="Helical" evidence="9">
    <location>
        <begin position="84"/>
        <end position="104"/>
    </location>
</feature>
<keyword evidence="6 12" id="KW-0067">ATP-binding</keyword>
<dbReference type="Pfam" id="PF00664">
    <property type="entry name" value="ABC_membrane"/>
    <property type="match status" value="1"/>
</dbReference>
<protein>
    <submittedName>
        <fullName evidence="12">ABC transporter ATP-binding protein</fullName>
    </submittedName>
</protein>
<dbReference type="InterPro" id="IPR011527">
    <property type="entry name" value="ABC1_TM_dom"/>
</dbReference>
<dbReference type="Proteomes" id="UP001597111">
    <property type="component" value="Unassembled WGS sequence"/>
</dbReference>
<dbReference type="RefSeq" id="WP_379818690.1">
    <property type="nucleotide sequence ID" value="NZ_JBHUDH010000130.1"/>
</dbReference>
<evidence type="ECO:0000256" key="3">
    <source>
        <dbReference type="ARBA" id="ARBA00022475"/>
    </source>
</evidence>
<dbReference type="Gene3D" id="1.20.1560.10">
    <property type="entry name" value="ABC transporter type 1, transmembrane domain"/>
    <property type="match status" value="1"/>
</dbReference>
<sequence>MSLPSITDAAAEQDWPVLAMLRRYVPGRRALFGAAVVTTVLWRLSTLVAPYLLGQFVDGFLLGSGLSLPLVPSGWLPVDTGSQFRLLLGAFLFAGVVNVGTNALRRASWRWLRGSMLHDLRTDAFDAAGLLGVPVFESERTGEVMSVLNNDVNQLESFLDDGLQRAVRTGAFFVATLVAMLAIHWQLTLAVLAPAPVMALLVAGYQRAVEPRYDERREAVGALNTRIQQAVEGIETVKAFAAAEAESERVADESRAYWRADWAAGKLSALFFAARRGVSVATGFLVVAVGGSWLLFGPPGPFTRQLSAGTFVTFYFYSGMFVGESSRLADVADGYTDARASAKRVLGLLRYPTGNAKGGNALGDVSGAVAFEDVRFGYPEATDPALRSVSFAVEPGEFVGLIGPTGAGKSTVLRLLLRFYDPDSGTIAVDGADTTGVAASDLREQVGYVSQDPYLFDGSVAENIAYGVPDADRAAVVDAAKRANAHEFVTDLPEGYDTRIGERGTRLSGGQRQRLAIARAILPDPPILLLDEATSHVDNRTELLLQESLAEARAGRTTIAIAHRLSTVRDADRLLAFEDGEIVERGSHGELLDADGLYAELWRLHVGETVTPARAR</sequence>
<evidence type="ECO:0000313" key="13">
    <source>
        <dbReference type="Proteomes" id="UP001597111"/>
    </source>
</evidence>
<dbReference type="PANTHER" id="PTHR43394">
    <property type="entry name" value="ATP-DEPENDENT PERMEASE MDL1, MITOCHONDRIAL"/>
    <property type="match status" value="1"/>
</dbReference>
<keyword evidence="13" id="KW-1185">Reference proteome</keyword>
<evidence type="ECO:0000256" key="4">
    <source>
        <dbReference type="ARBA" id="ARBA00022692"/>
    </source>
</evidence>
<feature type="domain" description="ABC transporter" evidence="10">
    <location>
        <begin position="369"/>
        <end position="604"/>
    </location>
</feature>
<keyword evidence="3" id="KW-1003">Cell membrane</keyword>
<comment type="caution">
    <text evidence="12">The sequence shown here is derived from an EMBL/GenBank/DDBJ whole genome shotgun (WGS) entry which is preliminary data.</text>
</comment>
<dbReference type="InterPro" id="IPR003439">
    <property type="entry name" value="ABC_transporter-like_ATP-bd"/>
</dbReference>
<keyword evidence="8 9" id="KW-0472">Membrane</keyword>
<dbReference type="InterPro" id="IPR027417">
    <property type="entry name" value="P-loop_NTPase"/>
</dbReference>
<feature type="transmembrane region" description="Helical" evidence="9">
    <location>
        <begin position="30"/>
        <end position="53"/>
    </location>
</feature>
<dbReference type="InterPro" id="IPR003593">
    <property type="entry name" value="AAA+_ATPase"/>
</dbReference>
<comment type="subcellular location">
    <subcellularLocation>
        <location evidence="1">Cell membrane</location>
        <topology evidence="1">Multi-pass membrane protein</topology>
    </subcellularLocation>
</comment>
<dbReference type="PANTHER" id="PTHR43394:SF1">
    <property type="entry name" value="ATP-BINDING CASSETTE SUB-FAMILY B MEMBER 10, MITOCHONDRIAL"/>
    <property type="match status" value="1"/>
</dbReference>
<evidence type="ECO:0000256" key="5">
    <source>
        <dbReference type="ARBA" id="ARBA00022741"/>
    </source>
</evidence>
<dbReference type="EMBL" id="JBHUDH010000130">
    <property type="protein sequence ID" value="MFD1526877.1"/>
    <property type="molecule type" value="Genomic_DNA"/>
</dbReference>
<evidence type="ECO:0000256" key="6">
    <source>
        <dbReference type="ARBA" id="ARBA00022840"/>
    </source>
</evidence>
<dbReference type="Gene3D" id="3.40.50.300">
    <property type="entry name" value="P-loop containing nucleotide triphosphate hydrolases"/>
    <property type="match status" value="1"/>
</dbReference>
<dbReference type="GO" id="GO:0005886">
    <property type="term" value="C:plasma membrane"/>
    <property type="evidence" value="ECO:0007669"/>
    <property type="project" value="UniProtKB-SubCell"/>
</dbReference>
<name>A0ABD6B7H5_9EURY</name>
<evidence type="ECO:0000256" key="7">
    <source>
        <dbReference type="ARBA" id="ARBA00022989"/>
    </source>
</evidence>
<keyword evidence="7 9" id="KW-1133">Transmembrane helix</keyword>